<evidence type="ECO:0000313" key="1">
    <source>
        <dbReference type="EMBL" id="KKM69387.1"/>
    </source>
</evidence>
<name>A0A0F9MJK2_9ZZZZ</name>
<dbReference type="AlphaFoldDB" id="A0A0F9MJK2"/>
<accession>A0A0F9MJK2</accession>
<gene>
    <name evidence="1" type="ORF">LCGC14_1451300</name>
</gene>
<comment type="caution">
    <text evidence="1">The sequence shown here is derived from an EMBL/GenBank/DDBJ whole genome shotgun (WGS) entry which is preliminary data.</text>
</comment>
<dbReference type="EMBL" id="LAZR01010000">
    <property type="protein sequence ID" value="KKM69387.1"/>
    <property type="molecule type" value="Genomic_DNA"/>
</dbReference>
<protein>
    <submittedName>
        <fullName evidence="1">Uncharacterized protein</fullName>
    </submittedName>
</protein>
<organism evidence="1">
    <name type="scientific">marine sediment metagenome</name>
    <dbReference type="NCBI Taxonomy" id="412755"/>
    <lineage>
        <taxon>unclassified sequences</taxon>
        <taxon>metagenomes</taxon>
        <taxon>ecological metagenomes</taxon>
    </lineage>
</organism>
<proteinExistence type="predicted"/>
<reference evidence="1" key="1">
    <citation type="journal article" date="2015" name="Nature">
        <title>Complex archaea that bridge the gap between prokaryotes and eukaryotes.</title>
        <authorList>
            <person name="Spang A."/>
            <person name="Saw J.H."/>
            <person name="Jorgensen S.L."/>
            <person name="Zaremba-Niedzwiedzka K."/>
            <person name="Martijn J."/>
            <person name="Lind A.E."/>
            <person name="van Eijk R."/>
            <person name="Schleper C."/>
            <person name="Guy L."/>
            <person name="Ettema T.J."/>
        </authorList>
    </citation>
    <scope>NUCLEOTIDE SEQUENCE</scope>
</reference>
<sequence length="160" mass="18396">MNDNVINVIERTEVKCGCRLPLNKLLYTKCQHGRSWAIDEYGGLIEYHLLPPRVVCLCGSTRFSQAFQKANLEETLKGNVVLTIGCTTKGDDELFNDMSQEDMAELKERLDILHFRKIDWSDIVYFLNVGGYIGESTQRELDYARALGKQIRFLEDREGK</sequence>